<dbReference type="Proteomes" id="UP000308600">
    <property type="component" value="Unassembled WGS sequence"/>
</dbReference>
<proteinExistence type="predicted"/>
<gene>
    <name evidence="1" type="ORF">BDN72DRAFT_821164</name>
</gene>
<evidence type="ECO:0000313" key="1">
    <source>
        <dbReference type="EMBL" id="TFK68467.1"/>
    </source>
</evidence>
<name>A0ACD3AU51_9AGAR</name>
<dbReference type="EMBL" id="ML208351">
    <property type="protein sequence ID" value="TFK68467.1"/>
    <property type="molecule type" value="Genomic_DNA"/>
</dbReference>
<accession>A0ACD3AU51</accession>
<organism evidence="1 2">
    <name type="scientific">Pluteus cervinus</name>
    <dbReference type="NCBI Taxonomy" id="181527"/>
    <lineage>
        <taxon>Eukaryota</taxon>
        <taxon>Fungi</taxon>
        <taxon>Dikarya</taxon>
        <taxon>Basidiomycota</taxon>
        <taxon>Agaricomycotina</taxon>
        <taxon>Agaricomycetes</taxon>
        <taxon>Agaricomycetidae</taxon>
        <taxon>Agaricales</taxon>
        <taxon>Pluteineae</taxon>
        <taxon>Pluteaceae</taxon>
        <taxon>Pluteus</taxon>
    </lineage>
</organism>
<reference evidence="1 2" key="1">
    <citation type="journal article" date="2019" name="Nat. Ecol. Evol.">
        <title>Megaphylogeny resolves global patterns of mushroom evolution.</title>
        <authorList>
            <person name="Varga T."/>
            <person name="Krizsan K."/>
            <person name="Foldi C."/>
            <person name="Dima B."/>
            <person name="Sanchez-Garcia M."/>
            <person name="Sanchez-Ramirez S."/>
            <person name="Szollosi G.J."/>
            <person name="Szarkandi J.G."/>
            <person name="Papp V."/>
            <person name="Albert L."/>
            <person name="Andreopoulos W."/>
            <person name="Angelini C."/>
            <person name="Antonin V."/>
            <person name="Barry K.W."/>
            <person name="Bougher N.L."/>
            <person name="Buchanan P."/>
            <person name="Buyck B."/>
            <person name="Bense V."/>
            <person name="Catcheside P."/>
            <person name="Chovatia M."/>
            <person name="Cooper J."/>
            <person name="Damon W."/>
            <person name="Desjardin D."/>
            <person name="Finy P."/>
            <person name="Geml J."/>
            <person name="Haridas S."/>
            <person name="Hughes K."/>
            <person name="Justo A."/>
            <person name="Karasinski D."/>
            <person name="Kautmanova I."/>
            <person name="Kiss B."/>
            <person name="Kocsube S."/>
            <person name="Kotiranta H."/>
            <person name="LaButti K.M."/>
            <person name="Lechner B.E."/>
            <person name="Liimatainen K."/>
            <person name="Lipzen A."/>
            <person name="Lukacs Z."/>
            <person name="Mihaltcheva S."/>
            <person name="Morgado L.N."/>
            <person name="Niskanen T."/>
            <person name="Noordeloos M.E."/>
            <person name="Ohm R.A."/>
            <person name="Ortiz-Santana B."/>
            <person name="Ovrebo C."/>
            <person name="Racz N."/>
            <person name="Riley R."/>
            <person name="Savchenko A."/>
            <person name="Shiryaev A."/>
            <person name="Soop K."/>
            <person name="Spirin V."/>
            <person name="Szebenyi C."/>
            <person name="Tomsovsky M."/>
            <person name="Tulloss R.E."/>
            <person name="Uehling J."/>
            <person name="Grigoriev I.V."/>
            <person name="Vagvolgyi C."/>
            <person name="Papp T."/>
            <person name="Martin F.M."/>
            <person name="Miettinen O."/>
            <person name="Hibbett D.S."/>
            <person name="Nagy L.G."/>
        </authorList>
    </citation>
    <scope>NUCLEOTIDE SEQUENCE [LARGE SCALE GENOMIC DNA]</scope>
    <source>
        <strain evidence="1 2">NL-1719</strain>
    </source>
</reference>
<keyword evidence="2" id="KW-1185">Reference proteome</keyword>
<evidence type="ECO:0000313" key="2">
    <source>
        <dbReference type="Proteomes" id="UP000308600"/>
    </source>
</evidence>
<sequence length="2653" mass="297229">MMDEDGHRVKRFKHQSYHQSLKTVHLPSAASQAKAEQIFNDDDSHFHQALEHWKQLNLSHGFLSFASKAGPLSASMPLLVHNWKEIVEYWILALRSSDDEGFRPLLDLLQKLAHDLRTTLTPSYSSLLSHLLDLLPRQLSAPSLTALLSTLSYLFKYLLIPSTHLDVLEETWSAVRVILPKCLGEVRRAVAEVWGAVLRRLKTPARDRAVSLLAQHVEGSEDATAWALVYACKSVSQTLHTTSVPILNSLIAFYLECSSPEHIYTLLRRTLTALMHHVRQADHFAVIGDALLHHLTLMDFSMLSTSQSSADALERLRRVLDLVSIPCCVRQGARLTTHQISTLSNTVGLIAQSPAIILRDSLRPAFLTFLTSFLTVSGGNLALWARNARTLEQLWSTFADDNSPHESWVFALRINGALAELGWGGWKALGMPLMLKATGRVAYQYQQDKETLYSEPTKQKRRLLISFLASLRRMKKLPTGETDLVWRTRVENLATHRIEWLMKQDLTTLNDDMTEEINDLMTLSSLFPASLFALLVEIIDHLVSLDRPIVENLGTTSSGAKNLAWLVGVCLKTLAKRDSQDHEIVSFDVGRWIRECVLKWSWSVEVVEGLVAVLQCKSKPPAQQRAGVRSSRIFVEGVTFPPFEELYTSLKHAVLSHERPLRLNALRLLVFCAPPGEDVTGFSPLDVLKRCLQGEEVALDVQGVRERILRIGRVGQGVKDGDHQSADICARWLIAQLKVNLRPLWSPASGALSSLSQRFGDIVWELLFADLQNLAMVAPQDPVSEPLETGSSRPSSPTQPQANEAVDDWEEERSWRDPPAHKLRTIVASWSEHDLGHSKQDLLQTRTNDRFDPQSYYTQILSALAECSSLAERHNRDLVPHFISLVGPTPESPNLSKQRLSGWLDLFSKFTNPKALHSTEILHSLYMSLLSHPERNLQSLALSCILMYKSPSLIGSEELLRSLLDQARWRESLTALDLTELEDAHRSVVVDVMIRLLFGLMLEKRGRSTRGADRRAAVLSVLAGCSDEELGVLVDLMLKPLGLKDAISAAGSHVPLLQFDSSVTDKQKVGFLTLLGDLIKNIGSRLEKHWPLLLTVVVSVIHDAQQRIGASAMELAEDVEPEDGDEEQEQDPGPKLESETSSSKVVRSIRQLGLKRLSDLLRTPVRFDYYAHMQVAFPVIVSPRLPLLDKENTQAPSALLELFYTFTLERQNVMHLVDHDPAVLPRVYDCLIAVNVKPSVVSRIFDIIEALLGFAQDEVVISDRVVKPHITTLLSNLATLVERTKDLATIATPLGQRQIGILSEIAQYSTDPEQASVLLVLFSPLLRKPSRVVPEKVKADLLKIFAGLMSLVPDLNNADNPLYRKTYELLSTLFQQLRSRAARLNLVAAFRKLAEIDLSLADLAVLMSSLNAYSSTRVDEPDFDRRLAACVELNEKGYKTLSSQAWLPVIHNMVSFIHDPDELAVRNNASYAMKHFLDVVAKDGTQENMAVFLRVLFPSLKSGLKSRVELVRSEILNVIAHGVVHCSNVTTLREMQVLLGAGDEEVNFFNNILHVQIHRRSRALRRLAEHCDEGHLRSSTISDIFVPLVSHYIASSVDHHLVTDTILAIGRMGRQLSWGSYYALVQKYIKLSKAKDQSERVYIRTLVALLENFHFPMDNEVAPPDQAEPPADDDEVEEESVPSQAVSKSPSRIADLVHVQLLPTLLHHLETRDVDTDDTNRIPIAIGIVKVALHLPAATQNIQITRLLTILSQMLRSKSQETRDLVRDSLNRIAVVVGPQYLPVLIRELRGALIRGPHLHVLAYVTHGLLVHLTTPDNVNAFQNLDETVVDVAHISAEVIFGESGKDVEAEGFKTKMREVRGSSSRGMDCFAIMAKHITPAKISSLLLPLRAIMHETSSAKVINLVEDVLKRVAGGLNSNQSLQPGELIVLCHTLISQNAQFLKQTPTPTPKKKFHGDAIVQTKRQAEDLTDHYANNSFRFITLGLDLLNVALRRGRFDFRDAEVMSRLDGMTVVVGNALYSTNGAVITVGLRCAAALIKCPLESIPKSMPVFVKQFLDIIKQIGNTESDIAQVALKSLSTALRDGPPVQVKEKDLVFLLELLAPDVEEPTRQSTAFTVLRAIIARKFVVPEIYDLMERISEIMVTNQSPQVQELCRGALLQFLLDYPQGKGRLRTQMTFLAKNLSYVHESGRKSVMELLGAVISKFQENLIMEYADMLFVALVMVVANDDSSKCRELASALIKALFVRLDEDRRKVMMSHLHTWAAQQSQPLLSRVSAQVAGFIVDELQKDVMPYVPGILNDVTAALQRSHETISSLEDHQRDTDSNMDTDVDLDWQQPYQSLTVLFKLFRMDVSLAMDESQQDTWPIVISHLLFPHAWVRISSCRLLGMLFTSVPVSPPRTDLSDKHPLSLAGMREVAKNLCIQLKSPHLDNTLSLQVVKNLFFVGKCFLLLLPADAAAQSSEEESGDEAERSEPKLKTGSDPLPWLFSRLSYQIKSAHILRRNKSTSGNNWALQPLACIRWFAAMASHMEASRLERYLVHILKPVYRITEDDTVRDEQMAELKTLAIELQELVQKKVGTTKFATVYNQIRQAVLATQRDRKTARQIQVVSNPEAAARRKMHRNSIKKESRKRKDRGFADAKGKQKRHRAE</sequence>
<protein>
    <submittedName>
        <fullName evidence="1">Uncharacterized protein</fullName>
    </submittedName>
</protein>